<feature type="transmembrane region" description="Helical" evidence="10">
    <location>
        <begin position="336"/>
        <end position="362"/>
    </location>
</feature>
<evidence type="ECO:0000313" key="12">
    <source>
        <dbReference type="EMBL" id="KAK3602560.1"/>
    </source>
</evidence>
<dbReference type="EMBL" id="JAEAOA010001296">
    <property type="protein sequence ID" value="KAK3602560.1"/>
    <property type="molecule type" value="Genomic_DNA"/>
</dbReference>
<evidence type="ECO:0000256" key="1">
    <source>
        <dbReference type="ARBA" id="ARBA00004651"/>
    </source>
</evidence>
<keyword evidence="5 10" id="KW-0297">G-protein coupled receptor</keyword>
<feature type="transmembrane region" description="Helical" evidence="10">
    <location>
        <begin position="114"/>
        <end position="143"/>
    </location>
</feature>
<evidence type="ECO:0000256" key="7">
    <source>
        <dbReference type="ARBA" id="ARBA00023170"/>
    </source>
</evidence>
<dbReference type="GO" id="GO:0005886">
    <property type="term" value="C:plasma membrane"/>
    <property type="evidence" value="ECO:0007669"/>
    <property type="project" value="UniProtKB-SubCell"/>
</dbReference>
<feature type="transmembrane region" description="Helical" evidence="10">
    <location>
        <begin position="74"/>
        <end position="94"/>
    </location>
</feature>
<dbReference type="Gene3D" id="1.20.1070.10">
    <property type="entry name" value="Rhodopsin 7-helix transmembrane proteins"/>
    <property type="match status" value="1"/>
</dbReference>
<dbReference type="SUPFAM" id="SSF81321">
    <property type="entry name" value="Family A G protein-coupled receptor-like"/>
    <property type="match status" value="1"/>
</dbReference>
<feature type="transmembrane region" description="Helical" evidence="10">
    <location>
        <begin position="155"/>
        <end position="176"/>
    </location>
</feature>
<sequence>MFNISHNTIFEEFNHSKANETSNNETLDNERDMLLAQCEIAVQGVIFAVAVLGNVTVLITLFRMKKNLTRMQRLMAHLAMADLFVAFGSLFPQLMWDTIYPFQGGEVLCKIVKYLQVATIYAASYILVITAIDRFIAICYPFLSHTWPNRRTDQMVGMAWILSLFLSIPQMIIFSMQWTKNNTLDCWASFNPEWTATLYTTIFTFLVYILPTLILGYCYGRICVAVWSSGRVGFQLDKGMKNVDKFTTINASSSSITNDLSVRESIASSTVASLSVNEKSRHRRLKERKMLPPNKISSKKLKTIKLTMTVVCCYFVCWSPFFIAQLWVAYDHNAPFTGAAFTIMLLLAHLNSCANPWIYLAFTYNSCS</sequence>
<comment type="similarity">
    <text evidence="10">Belongs to the G-protein coupled receptor 1 family. Vasopressin/oxytocin receptor subfamily.</text>
</comment>
<dbReference type="InterPro" id="IPR017452">
    <property type="entry name" value="GPCR_Rhodpsn_7TM"/>
</dbReference>
<keyword evidence="3 10" id="KW-0812">Transmembrane</keyword>
<keyword evidence="7 10" id="KW-0675">Receptor</keyword>
<evidence type="ECO:0000256" key="3">
    <source>
        <dbReference type="ARBA" id="ARBA00022692"/>
    </source>
</evidence>
<reference evidence="12" key="1">
    <citation type="journal article" date="2021" name="Genome Biol. Evol.">
        <title>A High-Quality Reference Genome for a Parasitic Bivalve with Doubly Uniparental Inheritance (Bivalvia: Unionida).</title>
        <authorList>
            <person name="Smith C.H."/>
        </authorList>
    </citation>
    <scope>NUCLEOTIDE SEQUENCE</scope>
    <source>
        <strain evidence="12">CHS0354</strain>
    </source>
</reference>
<reference evidence="12" key="2">
    <citation type="journal article" date="2021" name="Genome Biol. Evol.">
        <title>Developing a high-quality reference genome for a parasitic bivalve with doubly uniparental inheritance (Bivalvia: Unionida).</title>
        <authorList>
            <person name="Smith C.H."/>
        </authorList>
    </citation>
    <scope>NUCLEOTIDE SEQUENCE</scope>
    <source>
        <strain evidence="12">CHS0354</strain>
        <tissue evidence="12">Mantle</tissue>
    </source>
</reference>
<keyword evidence="2" id="KW-1003">Cell membrane</keyword>
<dbReference type="InterPro" id="IPR001817">
    <property type="entry name" value="Vasoprsn_rcpt"/>
</dbReference>
<reference evidence="12" key="3">
    <citation type="submission" date="2023-05" db="EMBL/GenBank/DDBJ databases">
        <authorList>
            <person name="Smith C.H."/>
        </authorList>
    </citation>
    <scope>NUCLEOTIDE SEQUENCE</scope>
    <source>
        <strain evidence="12">CHS0354</strain>
        <tissue evidence="12">Mantle</tissue>
    </source>
</reference>
<dbReference type="GO" id="GO:0005000">
    <property type="term" value="F:vasopressin receptor activity"/>
    <property type="evidence" value="ECO:0007669"/>
    <property type="project" value="InterPro"/>
</dbReference>
<evidence type="ECO:0000256" key="2">
    <source>
        <dbReference type="ARBA" id="ARBA00022475"/>
    </source>
</evidence>
<dbReference type="InterPro" id="IPR000276">
    <property type="entry name" value="GPCR_Rhodpsn"/>
</dbReference>
<comment type="caution">
    <text evidence="12">The sequence shown here is derived from an EMBL/GenBank/DDBJ whole genome shotgun (WGS) entry which is preliminary data.</text>
</comment>
<keyword evidence="6 10" id="KW-0472">Membrane</keyword>
<organism evidence="12 13">
    <name type="scientific">Potamilus streckersoni</name>
    <dbReference type="NCBI Taxonomy" id="2493646"/>
    <lineage>
        <taxon>Eukaryota</taxon>
        <taxon>Metazoa</taxon>
        <taxon>Spiralia</taxon>
        <taxon>Lophotrochozoa</taxon>
        <taxon>Mollusca</taxon>
        <taxon>Bivalvia</taxon>
        <taxon>Autobranchia</taxon>
        <taxon>Heteroconchia</taxon>
        <taxon>Palaeoheterodonta</taxon>
        <taxon>Unionida</taxon>
        <taxon>Unionoidea</taxon>
        <taxon>Unionidae</taxon>
        <taxon>Ambleminae</taxon>
        <taxon>Lampsilini</taxon>
        <taxon>Potamilus</taxon>
    </lineage>
</organism>
<dbReference type="PRINTS" id="PR00237">
    <property type="entry name" value="GPCRRHODOPSN"/>
</dbReference>
<dbReference type="Proteomes" id="UP001195483">
    <property type="component" value="Unassembled WGS sequence"/>
</dbReference>
<gene>
    <name evidence="12" type="ORF">CHS0354_021148</name>
</gene>
<dbReference type="CDD" id="cd15196">
    <property type="entry name" value="7tmA_Vasopressin_Oxytocin"/>
    <property type="match status" value="1"/>
</dbReference>
<evidence type="ECO:0000259" key="11">
    <source>
        <dbReference type="PROSITE" id="PS50262"/>
    </source>
</evidence>
<dbReference type="Pfam" id="PF00001">
    <property type="entry name" value="7tm_1"/>
    <property type="match status" value="1"/>
</dbReference>
<keyword evidence="13" id="KW-1185">Reference proteome</keyword>
<dbReference type="PANTHER" id="PTHR24241:SF161">
    <property type="entry name" value="G-PROTEIN COUPLED RECEPTORS FAMILY 1 PROFILE DOMAIN-CONTAINING PROTEIN"/>
    <property type="match status" value="1"/>
</dbReference>
<dbReference type="PROSITE" id="PS00237">
    <property type="entry name" value="G_PROTEIN_RECEP_F1_1"/>
    <property type="match status" value="1"/>
</dbReference>
<evidence type="ECO:0000256" key="6">
    <source>
        <dbReference type="ARBA" id="ARBA00023136"/>
    </source>
</evidence>
<evidence type="ECO:0000256" key="8">
    <source>
        <dbReference type="ARBA" id="ARBA00023180"/>
    </source>
</evidence>
<evidence type="ECO:0000313" key="13">
    <source>
        <dbReference type="Proteomes" id="UP001195483"/>
    </source>
</evidence>
<feature type="transmembrane region" description="Helical" evidence="10">
    <location>
        <begin position="40"/>
        <end position="62"/>
    </location>
</feature>
<feature type="transmembrane region" description="Helical" evidence="10">
    <location>
        <begin position="196"/>
        <end position="219"/>
    </location>
</feature>
<feature type="domain" description="G-protein coupled receptors family 1 profile" evidence="11">
    <location>
        <begin position="53"/>
        <end position="359"/>
    </location>
</feature>
<keyword evidence="8 10" id="KW-0325">Glycoprotein</keyword>
<proteinExistence type="inferred from homology"/>
<dbReference type="AlphaFoldDB" id="A0AAE0T3F4"/>
<dbReference type="PROSITE" id="PS50262">
    <property type="entry name" value="G_PROTEIN_RECEP_F1_2"/>
    <property type="match status" value="1"/>
</dbReference>
<dbReference type="PRINTS" id="PR00896">
    <property type="entry name" value="VASOPRESSINR"/>
</dbReference>
<feature type="non-terminal residue" evidence="12">
    <location>
        <position position="1"/>
    </location>
</feature>
<dbReference type="GO" id="GO:0042277">
    <property type="term" value="F:peptide binding"/>
    <property type="evidence" value="ECO:0007669"/>
    <property type="project" value="TreeGrafter"/>
</dbReference>
<dbReference type="PANTHER" id="PTHR24241">
    <property type="entry name" value="NEUROPEPTIDE RECEPTOR-RELATED G-PROTEIN COUPLED RECEPTOR"/>
    <property type="match status" value="1"/>
</dbReference>
<name>A0AAE0T3F4_9BIVA</name>
<protein>
    <recommendedName>
        <fullName evidence="11">G-protein coupled receptors family 1 profile domain-containing protein</fullName>
    </recommendedName>
</protein>
<feature type="transmembrane region" description="Helical" evidence="10">
    <location>
        <begin position="306"/>
        <end position="330"/>
    </location>
</feature>
<comment type="subcellular location">
    <subcellularLocation>
        <location evidence="1 10">Cell membrane</location>
        <topology evidence="1 10">Multi-pass membrane protein</topology>
    </subcellularLocation>
</comment>
<evidence type="ECO:0000256" key="10">
    <source>
        <dbReference type="RuleBase" id="RU046427"/>
    </source>
</evidence>
<evidence type="ECO:0000256" key="5">
    <source>
        <dbReference type="ARBA" id="ARBA00023040"/>
    </source>
</evidence>
<accession>A0AAE0T3F4</accession>
<evidence type="ECO:0000256" key="4">
    <source>
        <dbReference type="ARBA" id="ARBA00022989"/>
    </source>
</evidence>
<dbReference type="GO" id="GO:0032870">
    <property type="term" value="P:cellular response to hormone stimulus"/>
    <property type="evidence" value="ECO:0007669"/>
    <property type="project" value="TreeGrafter"/>
</dbReference>
<evidence type="ECO:0000256" key="9">
    <source>
        <dbReference type="ARBA" id="ARBA00023224"/>
    </source>
</evidence>
<keyword evidence="9 10" id="KW-0807">Transducer</keyword>
<keyword evidence="4 10" id="KW-1133">Transmembrane helix</keyword>